<evidence type="ECO:0000256" key="1">
    <source>
        <dbReference type="SAM" id="MobiDB-lite"/>
    </source>
</evidence>
<feature type="region of interest" description="Disordered" evidence="1">
    <location>
        <begin position="1"/>
        <end position="29"/>
    </location>
</feature>
<feature type="non-terminal residue" evidence="2">
    <location>
        <position position="29"/>
    </location>
</feature>
<gene>
    <name evidence="2" type="ORF">METZ01_LOCUS272374</name>
</gene>
<evidence type="ECO:0000313" key="2">
    <source>
        <dbReference type="EMBL" id="SVC19520.1"/>
    </source>
</evidence>
<accession>A0A382K4Z5</accession>
<feature type="non-terminal residue" evidence="2">
    <location>
        <position position="1"/>
    </location>
</feature>
<name>A0A382K4Z5_9ZZZZ</name>
<reference evidence="2" key="1">
    <citation type="submission" date="2018-05" db="EMBL/GenBank/DDBJ databases">
        <authorList>
            <person name="Lanie J.A."/>
            <person name="Ng W.-L."/>
            <person name="Kazmierczak K.M."/>
            <person name="Andrzejewski T.M."/>
            <person name="Davidsen T.M."/>
            <person name="Wayne K.J."/>
            <person name="Tettelin H."/>
            <person name="Glass J.I."/>
            <person name="Rusch D."/>
            <person name="Podicherti R."/>
            <person name="Tsui H.-C.T."/>
            <person name="Winkler M.E."/>
        </authorList>
    </citation>
    <scope>NUCLEOTIDE SEQUENCE</scope>
</reference>
<organism evidence="2">
    <name type="scientific">marine metagenome</name>
    <dbReference type="NCBI Taxonomy" id="408172"/>
    <lineage>
        <taxon>unclassified sequences</taxon>
        <taxon>metagenomes</taxon>
        <taxon>ecological metagenomes</taxon>
    </lineage>
</organism>
<feature type="compositionally biased region" description="Basic residues" evidence="1">
    <location>
        <begin position="7"/>
        <end position="20"/>
    </location>
</feature>
<dbReference type="AlphaFoldDB" id="A0A382K4Z5"/>
<proteinExistence type="predicted"/>
<protein>
    <submittedName>
        <fullName evidence="2">Uncharacterized protein</fullName>
    </submittedName>
</protein>
<sequence>ETTPTSPRHRLMNSKRRCRSAKSPATPRS</sequence>
<dbReference type="EMBL" id="UINC01078442">
    <property type="protein sequence ID" value="SVC19520.1"/>
    <property type="molecule type" value="Genomic_DNA"/>
</dbReference>